<keyword evidence="2 12" id="KW-0547">Nucleotide-binding</keyword>
<accession>A0AB33IQC3</accession>
<feature type="domain" description="UvrD-like helicase ATP-binding" evidence="13">
    <location>
        <begin position="25"/>
        <end position="356"/>
    </location>
</feature>
<evidence type="ECO:0000256" key="10">
    <source>
        <dbReference type="ARBA" id="ARBA00034923"/>
    </source>
</evidence>
<evidence type="ECO:0000256" key="5">
    <source>
        <dbReference type="ARBA" id="ARBA00022840"/>
    </source>
</evidence>
<keyword evidence="6" id="KW-0238">DNA-binding</keyword>
<dbReference type="InterPro" id="IPR013520">
    <property type="entry name" value="Ribonucl_H"/>
</dbReference>
<evidence type="ECO:0000256" key="2">
    <source>
        <dbReference type="ARBA" id="ARBA00022741"/>
    </source>
</evidence>
<evidence type="ECO:0000313" key="14">
    <source>
        <dbReference type="EMBL" id="BFO70058.1"/>
    </source>
</evidence>
<comment type="catalytic activity">
    <reaction evidence="11">
        <text>ATP + H2O = ADP + phosphate + H(+)</text>
        <dbReference type="Rhea" id="RHEA:13065"/>
        <dbReference type="ChEBI" id="CHEBI:15377"/>
        <dbReference type="ChEBI" id="CHEBI:15378"/>
        <dbReference type="ChEBI" id="CHEBI:30616"/>
        <dbReference type="ChEBI" id="CHEBI:43474"/>
        <dbReference type="ChEBI" id="CHEBI:456216"/>
        <dbReference type="EC" id="5.6.2.4"/>
    </reaction>
</comment>
<keyword evidence="5 12" id="KW-0067">ATP-binding</keyword>
<dbReference type="InterPro" id="IPR014016">
    <property type="entry name" value="UvrD-like_ATP-bd"/>
</dbReference>
<keyword evidence="3 12" id="KW-0378">Hydrolase</keyword>
<dbReference type="Gene3D" id="1.10.10.160">
    <property type="match status" value="2"/>
</dbReference>
<dbReference type="EMBL" id="AP035785">
    <property type="protein sequence ID" value="BFO70058.1"/>
    <property type="molecule type" value="Genomic_DNA"/>
</dbReference>
<keyword evidence="4 12" id="KW-0347">Helicase</keyword>
<dbReference type="InterPro" id="IPR013986">
    <property type="entry name" value="DExx_box_DNA_helicase_dom_sf"/>
</dbReference>
<dbReference type="AlphaFoldDB" id="A0AB33IQC3"/>
<evidence type="ECO:0000259" key="13">
    <source>
        <dbReference type="PROSITE" id="PS51198"/>
    </source>
</evidence>
<evidence type="ECO:0000256" key="1">
    <source>
        <dbReference type="ARBA" id="ARBA00009922"/>
    </source>
</evidence>
<comment type="similarity">
    <text evidence="1">Belongs to the helicase family. UvrD subfamily.</text>
</comment>
<dbReference type="Gene3D" id="1.10.486.10">
    <property type="entry name" value="PCRA, domain 4"/>
    <property type="match status" value="1"/>
</dbReference>
<keyword evidence="7" id="KW-0413">Isomerase</keyword>
<dbReference type="GO" id="GO:0043138">
    <property type="term" value="F:3'-5' DNA helicase activity"/>
    <property type="evidence" value="ECO:0007669"/>
    <property type="project" value="UniProtKB-EC"/>
</dbReference>
<dbReference type="SUPFAM" id="SSF53098">
    <property type="entry name" value="Ribonuclease H-like"/>
    <property type="match status" value="1"/>
</dbReference>
<dbReference type="InterPro" id="IPR014017">
    <property type="entry name" value="DNA_helicase_UvrD-like_C"/>
</dbReference>
<dbReference type="PANTHER" id="PTHR11070:SF2">
    <property type="entry name" value="ATP-DEPENDENT DNA HELICASE SRS2"/>
    <property type="match status" value="1"/>
</dbReference>
<evidence type="ECO:0000256" key="4">
    <source>
        <dbReference type="ARBA" id="ARBA00022806"/>
    </source>
</evidence>
<feature type="binding site" evidence="12">
    <location>
        <begin position="46"/>
        <end position="53"/>
    </location>
    <ligand>
        <name>ATP</name>
        <dbReference type="ChEBI" id="CHEBI:30616"/>
    </ligand>
</feature>
<dbReference type="SUPFAM" id="SSF52540">
    <property type="entry name" value="P-loop containing nucleoside triphosphate hydrolases"/>
    <property type="match status" value="1"/>
</dbReference>
<evidence type="ECO:0000256" key="3">
    <source>
        <dbReference type="ARBA" id="ARBA00022801"/>
    </source>
</evidence>
<evidence type="ECO:0000256" key="7">
    <source>
        <dbReference type="ARBA" id="ARBA00023235"/>
    </source>
</evidence>
<dbReference type="GO" id="GO:0000725">
    <property type="term" value="P:recombinational repair"/>
    <property type="evidence" value="ECO:0007669"/>
    <property type="project" value="TreeGrafter"/>
</dbReference>
<dbReference type="Pfam" id="PF00580">
    <property type="entry name" value="UvrD-helicase"/>
    <property type="match status" value="1"/>
</dbReference>
<gene>
    <name evidence="14" type="ORF">GTC17253_00240</name>
</gene>
<dbReference type="PANTHER" id="PTHR11070">
    <property type="entry name" value="UVRD / RECB / PCRA DNA HELICASE FAMILY MEMBER"/>
    <property type="match status" value="1"/>
</dbReference>
<proteinExistence type="inferred from homology"/>
<comment type="catalytic activity">
    <reaction evidence="8">
        <text>Couples ATP hydrolysis with the unwinding of duplex DNA by translocating in the 3'-5' direction.</text>
        <dbReference type="EC" id="5.6.2.4"/>
    </reaction>
</comment>
<dbReference type="Pfam" id="PF13361">
    <property type="entry name" value="UvrD_C"/>
    <property type="match status" value="1"/>
</dbReference>
<dbReference type="CDD" id="cd06127">
    <property type="entry name" value="DEDDh"/>
    <property type="match status" value="1"/>
</dbReference>
<dbReference type="Gene3D" id="3.40.50.300">
    <property type="entry name" value="P-loop containing nucleotide triphosphate hydrolases"/>
    <property type="match status" value="4"/>
</dbReference>
<evidence type="ECO:0000256" key="9">
    <source>
        <dbReference type="ARBA" id="ARBA00034808"/>
    </source>
</evidence>
<evidence type="ECO:0000256" key="6">
    <source>
        <dbReference type="ARBA" id="ARBA00023125"/>
    </source>
</evidence>
<dbReference type="InterPro" id="IPR012337">
    <property type="entry name" value="RNaseH-like_sf"/>
</dbReference>
<dbReference type="EC" id="5.6.2.4" evidence="9"/>
<reference evidence="14" key="1">
    <citation type="submission" date="2024-07" db="EMBL/GenBank/DDBJ databases">
        <title>Complete genome sequence of Prevotella sp. YM-2024 GTC17253.</title>
        <authorList>
            <person name="Hayashi M."/>
            <person name="Muto Y."/>
            <person name="Tanaka K."/>
            <person name="Niwa H."/>
        </authorList>
    </citation>
    <scope>NUCLEOTIDE SEQUENCE</scope>
    <source>
        <strain evidence="14">GTC17253</strain>
    </source>
</reference>
<dbReference type="GO" id="GO:0004527">
    <property type="term" value="F:exonuclease activity"/>
    <property type="evidence" value="ECO:0007669"/>
    <property type="project" value="UniProtKB-ARBA"/>
</dbReference>
<dbReference type="SMART" id="SM00479">
    <property type="entry name" value="EXOIII"/>
    <property type="match status" value="1"/>
</dbReference>
<name>A0AB33IQC3_9BACT</name>
<dbReference type="Gene3D" id="3.30.420.10">
    <property type="entry name" value="Ribonuclease H-like superfamily/Ribonuclease H"/>
    <property type="match status" value="1"/>
</dbReference>
<organism evidence="14">
    <name type="scientific">Prevotella sp. GTC17253</name>
    <dbReference type="NCBI Taxonomy" id="3236793"/>
    <lineage>
        <taxon>Bacteria</taxon>
        <taxon>Pseudomonadati</taxon>
        <taxon>Bacteroidota</taxon>
        <taxon>Bacteroidia</taxon>
        <taxon>Bacteroidales</taxon>
        <taxon>Prevotellaceae</taxon>
        <taxon>Prevotella</taxon>
    </lineage>
</organism>
<protein>
    <recommendedName>
        <fullName evidence="9">DNA 3'-5' helicase</fullName>
        <ecNumber evidence="9">5.6.2.4</ecNumber>
    </recommendedName>
    <alternativeName>
        <fullName evidence="10">DNA 3'-5' helicase II</fullName>
    </alternativeName>
</protein>
<dbReference type="InterPro" id="IPR000212">
    <property type="entry name" value="DNA_helicase_UvrD/REP"/>
</dbReference>
<evidence type="ECO:0000256" key="11">
    <source>
        <dbReference type="ARBA" id="ARBA00048988"/>
    </source>
</evidence>
<sequence>MDAKIGKNERLDGTALSESAEERRFVLDPSQQEVVDAQSGFHLVLAPPGCGKTQILTERIRRAHSLGVDYADMLCLTFTNRAARGMMERIRGQIADEGVDEVFVGNVHRFCSKYLFEHGLIPAEASIIDEEDTISILANILNEDEYEVAAAPRRHRAYMEVMQLSHFMYQLVHGHPRSLRLHPECLTPDDVEAMRAICRHQHLELTAQTVEDLYSNADFYLDEARSEAYDIGEQQIVNHLLVKMRTAKQFDVYRTENKLVDFEDLLLLTYEHLRHAQEADKRVFQWVQVDEVQDLNALQLAIIDALTASGNPTVVYLGDEQQAIFSFMGAKMSTLEVLKERCKGHLHRLQMNHRSPRYLLDVFNCYAQEVLQIDPALLPTTDYEPVRLGNELQLVQSENIEAECLDAAQIAGQMMQDYPDETTAVVVSSNRDADAISQALKSRMVSHFKVSGEDLFSSPVVKLLFAHLNLVSCEHNFISWARVLKGLHVFETNTAARNFVRTLLNHAMLPSDFLLFPDSSYVQKFVEAYDNREIVVFDTETTGLDVFEDDIVQIAAVKMRGGQVVEGSRLSLFIQTARPIPKMLGDIENPILEELRHHELLSPQEALQLFLDYVGDAVLLAHNAEYDYHILTYNLQRYLPAVDLSRLHPLYFDSLKLARLLVPGLKEYKLKYLLAILHLEGENSHLADADVEATVNVVNYCYKQALEVVEGQRKLMQQKRVVSRVEVLRRVYGPIYAHTQARLYTQEVQGEHPALVDELLYIYGVLKRDKIVEPVRSLDYIIRYLSHDLIDRESGAALVEQLARHLTTMNTLKEADLCSSESIEDRIFVTTVHKAKGLEFDNVIIFDAVEDRYPSYFSRNNPQQMAEDARKFYVAMTRAKKRVIVMQSVSRLDYHGVPQPRRLTRFMTPLLKYFDLNASPMPLLP</sequence>
<dbReference type="Pfam" id="PF00929">
    <property type="entry name" value="RNase_T"/>
    <property type="match status" value="1"/>
</dbReference>
<dbReference type="GO" id="GO:0005524">
    <property type="term" value="F:ATP binding"/>
    <property type="evidence" value="ECO:0007669"/>
    <property type="project" value="UniProtKB-UniRule"/>
</dbReference>
<evidence type="ECO:0000256" key="8">
    <source>
        <dbReference type="ARBA" id="ARBA00034617"/>
    </source>
</evidence>
<dbReference type="InterPro" id="IPR027417">
    <property type="entry name" value="P-loop_NTPase"/>
</dbReference>
<dbReference type="PROSITE" id="PS51198">
    <property type="entry name" value="UVRD_HELICASE_ATP_BIND"/>
    <property type="match status" value="1"/>
</dbReference>
<evidence type="ECO:0000256" key="12">
    <source>
        <dbReference type="PROSITE-ProRule" id="PRU00560"/>
    </source>
</evidence>
<dbReference type="GO" id="GO:0003677">
    <property type="term" value="F:DNA binding"/>
    <property type="evidence" value="ECO:0007669"/>
    <property type="project" value="UniProtKB-KW"/>
</dbReference>
<dbReference type="InterPro" id="IPR036397">
    <property type="entry name" value="RNaseH_sf"/>
</dbReference>